<dbReference type="EMBL" id="CP001631">
    <property type="protein sequence ID" value="ACU53885.1"/>
    <property type="molecule type" value="Genomic_DNA"/>
</dbReference>
<keyword evidence="6 9" id="KW-1133">Transmembrane helix</keyword>
<dbReference type="SUPFAM" id="SSF82866">
    <property type="entry name" value="Multidrug efflux transporter AcrB transmembrane domain"/>
    <property type="match status" value="1"/>
</dbReference>
<dbReference type="Pfam" id="PF02355">
    <property type="entry name" value="SecD_SecF_C"/>
    <property type="match status" value="1"/>
</dbReference>
<dbReference type="GO" id="GO:0005886">
    <property type="term" value="C:plasma membrane"/>
    <property type="evidence" value="ECO:0007669"/>
    <property type="project" value="UniProtKB-SubCell"/>
</dbReference>
<dbReference type="PANTHER" id="PTHR30081">
    <property type="entry name" value="PROTEIN-EXPORT MEMBRANE PROTEIN SEC"/>
    <property type="match status" value="1"/>
</dbReference>
<evidence type="ECO:0000256" key="6">
    <source>
        <dbReference type="ARBA" id="ARBA00022989"/>
    </source>
</evidence>
<evidence type="ECO:0000256" key="3">
    <source>
        <dbReference type="ARBA" id="ARBA00022475"/>
    </source>
</evidence>
<keyword evidence="12" id="KW-1185">Reference proteome</keyword>
<evidence type="ECO:0000259" key="10">
    <source>
        <dbReference type="Pfam" id="PF02355"/>
    </source>
</evidence>
<dbReference type="InterPro" id="IPR022813">
    <property type="entry name" value="SecD/SecF_arch_bac"/>
</dbReference>
<comment type="similarity">
    <text evidence="9">Belongs to the SecD/SecF family. SecF subfamily.</text>
</comment>
<keyword evidence="2 9" id="KW-0813">Transport</keyword>
<dbReference type="PANTHER" id="PTHR30081:SF8">
    <property type="entry name" value="PROTEIN TRANSLOCASE SUBUNIT SECF"/>
    <property type="match status" value="1"/>
</dbReference>
<dbReference type="AlphaFoldDB" id="C7LYS7"/>
<dbReference type="InterPro" id="IPR048634">
    <property type="entry name" value="SecD_SecF_C"/>
</dbReference>
<dbReference type="Gene3D" id="1.20.1640.10">
    <property type="entry name" value="Multidrug efflux transporter AcrB transmembrane domain"/>
    <property type="match status" value="1"/>
</dbReference>
<keyword evidence="5 9" id="KW-0653">Protein transport</keyword>
<gene>
    <name evidence="9" type="primary">secF</name>
    <name evidence="11" type="ordered locus">Afer_0946</name>
</gene>
<evidence type="ECO:0000313" key="12">
    <source>
        <dbReference type="Proteomes" id="UP000000771"/>
    </source>
</evidence>
<evidence type="ECO:0000313" key="11">
    <source>
        <dbReference type="EMBL" id="ACU53885.1"/>
    </source>
</evidence>
<evidence type="ECO:0000256" key="1">
    <source>
        <dbReference type="ARBA" id="ARBA00004651"/>
    </source>
</evidence>
<protein>
    <recommendedName>
        <fullName evidence="9">Protein-export membrane protein SecF</fullName>
    </recommendedName>
</protein>
<evidence type="ECO:0000256" key="5">
    <source>
        <dbReference type="ARBA" id="ARBA00022927"/>
    </source>
</evidence>
<dbReference type="NCBIfam" id="TIGR00916">
    <property type="entry name" value="2A0604s01"/>
    <property type="match status" value="1"/>
</dbReference>
<feature type="transmembrane region" description="Helical" evidence="9">
    <location>
        <begin position="180"/>
        <end position="199"/>
    </location>
</feature>
<evidence type="ECO:0000256" key="7">
    <source>
        <dbReference type="ARBA" id="ARBA00023010"/>
    </source>
</evidence>
<dbReference type="Proteomes" id="UP000000771">
    <property type="component" value="Chromosome"/>
</dbReference>
<organism evidence="11 12">
    <name type="scientific">Acidimicrobium ferrooxidans (strain DSM 10331 / JCM 15462 / NBRC 103882 / ICP)</name>
    <dbReference type="NCBI Taxonomy" id="525909"/>
    <lineage>
        <taxon>Bacteria</taxon>
        <taxon>Bacillati</taxon>
        <taxon>Actinomycetota</taxon>
        <taxon>Acidimicrobiia</taxon>
        <taxon>Acidimicrobiales</taxon>
        <taxon>Acidimicrobiaceae</taxon>
        <taxon>Acidimicrobium</taxon>
    </lineage>
</organism>
<reference evidence="11 12" key="1">
    <citation type="journal article" date="2009" name="Stand. Genomic Sci.">
        <title>Complete genome sequence of Acidimicrobium ferrooxidans type strain (ICP).</title>
        <authorList>
            <person name="Clum A."/>
            <person name="Nolan M."/>
            <person name="Lang E."/>
            <person name="Glavina Del Rio T."/>
            <person name="Tice H."/>
            <person name="Copeland A."/>
            <person name="Cheng J.F."/>
            <person name="Lucas S."/>
            <person name="Chen F."/>
            <person name="Bruce D."/>
            <person name="Goodwin L."/>
            <person name="Pitluck S."/>
            <person name="Ivanova N."/>
            <person name="Mavrommatis K."/>
            <person name="Mikhailova N."/>
            <person name="Pati A."/>
            <person name="Chen A."/>
            <person name="Palaniappan K."/>
            <person name="Goker M."/>
            <person name="Spring S."/>
            <person name="Land M."/>
            <person name="Hauser L."/>
            <person name="Chang Y.J."/>
            <person name="Jeffries C.C."/>
            <person name="Chain P."/>
            <person name="Bristow J."/>
            <person name="Eisen J.A."/>
            <person name="Markowitz V."/>
            <person name="Hugenholtz P."/>
            <person name="Kyrpides N.C."/>
            <person name="Klenk H.P."/>
            <person name="Lapidus A."/>
        </authorList>
    </citation>
    <scope>NUCLEOTIDE SEQUENCE [LARGE SCALE GENOMIC DNA]</scope>
    <source>
        <strain evidence="12">DSM 10331 / JCM 15462 / NBRC 103882 / ICP</strain>
    </source>
</reference>
<feature type="transmembrane region" description="Helical" evidence="9">
    <location>
        <begin position="34"/>
        <end position="52"/>
    </location>
</feature>
<evidence type="ECO:0000256" key="8">
    <source>
        <dbReference type="ARBA" id="ARBA00023136"/>
    </source>
</evidence>
<dbReference type="NCBIfam" id="TIGR00966">
    <property type="entry name" value="transloc_SecF"/>
    <property type="match status" value="1"/>
</dbReference>
<feature type="domain" description="Protein export membrane protein SecD/SecF C-terminal" evidence="10">
    <location>
        <begin position="135"/>
        <end position="320"/>
    </location>
</feature>
<dbReference type="GO" id="GO:0015450">
    <property type="term" value="F:protein-transporting ATPase activity"/>
    <property type="evidence" value="ECO:0007669"/>
    <property type="project" value="InterPro"/>
</dbReference>
<dbReference type="InterPro" id="IPR022646">
    <property type="entry name" value="SecD/SecF_CS"/>
</dbReference>
<dbReference type="HOGENOM" id="CLU_050012_2_0_11"/>
<feature type="transmembrane region" description="Helical" evidence="9">
    <location>
        <begin position="263"/>
        <end position="286"/>
    </location>
</feature>
<comment type="function">
    <text evidence="9">Part of the Sec protein translocase complex. Interacts with the SecYEG preprotein conducting channel. SecDF uses the proton motive force (PMF) to complete protein translocation after the ATP-dependent function of SecA.</text>
</comment>
<dbReference type="InterPro" id="IPR055344">
    <property type="entry name" value="SecD_SecF_C_bact"/>
</dbReference>
<dbReference type="RefSeq" id="WP_015798374.1">
    <property type="nucleotide sequence ID" value="NC_013124.1"/>
</dbReference>
<evidence type="ECO:0000256" key="2">
    <source>
        <dbReference type="ARBA" id="ARBA00022448"/>
    </source>
</evidence>
<keyword evidence="4 9" id="KW-0812">Transmembrane</keyword>
<keyword evidence="7 9" id="KW-0811">Translocation</keyword>
<feature type="transmembrane region" description="Helical" evidence="9">
    <location>
        <begin position="155"/>
        <end position="173"/>
    </location>
</feature>
<dbReference type="PRINTS" id="PR01755">
    <property type="entry name" value="SECFTRNLCASE"/>
</dbReference>
<keyword evidence="8 9" id="KW-0472">Membrane</keyword>
<feature type="transmembrane region" description="Helical" evidence="9">
    <location>
        <begin position="292"/>
        <end position="318"/>
    </location>
</feature>
<evidence type="ECO:0000256" key="4">
    <source>
        <dbReference type="ARBA" id="ARBA00022692"/>
    </source>
</evidence>
<evidence type="ECO:0000256" key="9">
    <source>
        <dbReference type="HAMAP-Rule" id="MF_01464"/>
    </source>
</evidence>
<dbReference type="HAMAP" id="MF_01464_B">
    <property type="entry name" value="SecF_B"/>
    <property type="match status" value="1"/>
</dbReference>
<comment type="subunit">
    <text evidence="9">Forms a complex with SecD. Part of the essential Sec protein translocation apparatus which comprises SecA, SecYEG and auxiliary proteins SecDF. Other proteins may also be involved.</text>
</comment>
<keyword evidence="3 9" id="KW-1003">Cell membrane</keyword>
<proteinExistence type="inferred from homology"/>
<dbReference type="KEGG" id="afo:Afer_0946"/>
<dbReference type="GO" id="GO:0065002">
    <property type="term" value="P:intracellular protein transmembrane transport"/>
    <property type="evidence" value="ECO:0007669"/>
    <property type="project" value="UniProtKB-UniRule"/>
</dbReference>
<dbReference type="GO" id="GO:0043952">
    <property type="term" value="P:protein transport by the Sec complex"/>
    <property type="evidence" value="ECO:0007669"/>
    <property type="project" value="UniProtKB-UniRule"/>
</dbReference>
<name>C7LYS7_ACIFD</name>
<dbReference type="OrthoDB" id="9774769at2"/>
<dbReference type="Pfam" id="PF07549">
    <property type="entry name" value="Sec_GG"/>
    <property type="match status" value="1"/>
</dbReference>
<accession>C7LYS7</accession>
<dbReference type="eggNOG" id="COG0341">
    <property type="taxonomic scope" value="Bacteria"/>
</dbReference>
<comment type="subcellular location">
    <subcellularLocation>
        <location evidence="1 9">Cell membrane</location>
        <topology evidence="1 9">Multi-pass membrane protein</topology>
    </subcellularLocation>
</comment>
<dbReference type="STRING" id="525909.Afer_0946"/>
<dbReference type="GO" id="GO:0006605">
    <property type="term" value="P:protein targeting"/>
    <property type="evidence" value="ECO:0007669"/>
    <property type="project" value="UniProtKB-UniRule"/>
</dbReference>
<sequence>MSQVRIVEDASQLSWWRRVGAGATRIRFVERARWFWAVSLVVIAVGAAALGIRGLNFGIDFRGGLAWQVSAPTLSVTQARSALAGLPLSGTTVVSLGTGQHRTIEVEADLPTSGARAHALENEVAARLAAAAHQPSSAVAINYVGPTWGSQITDASLKALVAFFVGITLYISLRFEWKMALAALIAVIHDLVVTVGIYALSGFQITPSTVIAVLTVLGYSLYDTIVIFDRIKENVATHVDQAGEMTYSEVVDRSVNQMLARSINTSVVAVIPILSVLVVGAYLLGATTLRNFGLALVVGLTSGAYSSIAIASPILAFLKEREPRYRQLKRRIAARRIAPATEAAGTIDT</sequence>
<dbReference type="InterPro" id="IPR005665">
    <property type="entry name" value="SecF_bac"/>
</dbReference>
<dbReference type="InterPro" id="IPR022645">
    <property type="entry name" value="SecD/SecF_bac"/>
</dbReference>
<feature type="transmembrane region" description="Helical" evidence="9">
    <location>
        <begin position="205"/>
        <end position="222"/>
    </location>
</feature>